<proteinExistence type="predicted"/>
<protein>
    <submittedName>
        <fullName evidence="1">Protein far1-related sequence 5-like</fullName>
    </submittedName>
</protein>
<dbReference type="EMBL" id="WTPW01000437">
    <property type="protein sequence ID" value="KAF0511655.1"/>
    <property type="molecule type" value="Genomic_DNA"/>
</dbReference>
<evidence type="ECO:0000313" key="1">
    <source>
        <dbReference type="EMBL" id="KAF0511655.1"/>
    </source>
</evidence>
<reference evidence="1 2" key="1">
    <citation type="journal article" date="2019" name="Environ. Microbiol.">
        <title>At the nexus of three kingdoms: the genome of the mycorrhizal fungus Gigaspora margarita provides insights into plant, endobacterial and fungal interactions.</title>
        <authorList>
            <person name="Venice F."/>
            <person name="Ghignone S."/>
            <person name="Salvioli di Fossalunga A."/>
            <person name="Amselem J."/>
            <person name="Novero M."/>
            <person name="Xianan X."/>
            <person name="Sedzielewska Toro K."/>
            <person name="Morin E."/>
            <person name="Lipzen A."/>
            <person name="Grigoriev I.V."/>
            <person name="Henrissat B."/>
            <person name="Martin F.M."/>
            <person name="Bonfante P."/>
        </authorList>
    </citation>
    <scope>NUCLEOTIDE SEQUENCE [LARGE SCALE GENOMIC DNA]</scope>
    <source>
        <strain evidence="1 2">BEG34</strain>
    </source>
</reference>
<dbReference type="Proteomes" id="UP000439903">
    <property type="component" value="Unassembled WGS sequence"/>
</dbReference>
<organism evidence="1 2">
    <name type="scientific">Gigaspora margarita</name>
    <dbReference type="NCBI Taxonomy" id="4874"/>
    <lineage>
        <taxon>Eukaryota</taxon>
        <taxon>Fungi</taxon>
        <taxon>Fungi incertae sedis</taxon>
        <taxon>Mucoromycota</taxon>
        <taxon>Glomeromycotina</taxon>
        <taxon>Glomeromycetes</taxon>
        <taxon>Diversisporales</taxon>
        <taxon>Gigasporaceae</taxon>
        <taxon>Gigaspora</taxon>
    </lineage>
</organism>
<comment type="caution">
    <text evidence="1">The sequence shown here is derived from an EMBL/GenBank/DDBJ whole genome shotgun (WGS) entry which is preliminary data.</text>
</comment>
<keyword evidence="2" id="KW-1185">Reference proteome</keyword>
<name>A0A8H4ALU2_GIGMA</name>
<evidence type="ECO:0000313" key="2">
    <source>
        <dbReference type="Proteomes" id="UP000439903"/>
    </source>
</evidence>
<dbReference type="AlphaFoldDB" id="A0A8H4ALU2"/>
<gene>
    <name evidence="1" type="ORF">F8M41_018237</name>
</gene>
<accession>A0A8H4ALU2</accession>
<sequence length="245" mass="28502">MNFSVQYHATRVLHENQYNNQIHEIDNKCIDDIFNYPQALTSHIYQQFNNLITIVWNIVNINEPTFPQFVFLLSDGTFICTSTFHINMVHSRWFKNSISNNAIEQSAVISISQFNINNHEVDMQLNYNSQTNTDTILLLHMAKIKQWALYGKLWSVACKATELLSMLKMITRKRKTPGSGRPEKQLRIQSSLKEQHLAMTSQNVNNNSTNKKYKYSLCSSFSHTKARCPLNANKNRQLLQQLSRQ</sequence>
<dbReference type="OrthoDB" id="2446307at2759"/>